<dbReference type="AlphaFoldDB" id="A0A6C0IDY6"/>
<sequence length="280" mass="31555">MASSYLNIVTFLLTTLFYYMAIKPSLTYDILTDTQKYKTYTSNSHVYLAVYFLLVIVTQFIINASIITTNCGGSITENMGAAGLLTFIPWTFIFGVIIAILIIYPGFKSAFSDVIGYYYVSSSATKVLTDLLIDKDVQKQMDKDTELTTEKKEALESAADAIIKICGNTSILINQIVPSNFVEYWNILTPLMKDKYRIGDNTDIRNNLFELVVTRDNIGEALWFMYTGLLLTSIVQLNITTRGCASNPKTMEQNYKKFIDNETVAKQKQEQATSSIYTIT</sequence>
<evidence type="ECO:0000313" key="2">
    <source>
        <dbReference type="EMBL" id="QHT91072.1"/>
    </source>
</evidence>
<feature type="transmembrane region" description="Helical" evidence="1">
    <location>
        <begin position="46"/>
        <end position="67"/>
    </location>
</feature>
<evidence type="ECO:0000256" key="1">
    <source>
        <dbReference type="SAM" id="Phobius"/>
    </source>
</evidence>
<keyword evidence="1" id="KW-0472">Membrane</keyword>
<feature type="transmembrane region" description="Helical" evidence="1">
    <location>
        <begin position="6"/>
        <end position="26"/>
    </location>
</feature>
<name>A0A6C0IDY6_9ZZZZ</name>
<protein>
    <submittedName>
        <fullName evidence="2">Uncharacterized protein</fullName>
    </submittedName>
</protein>
<feature type="transmembrane region" description="Helical" evidence="1">
    <location>
        <begin position="87"/>
        <end position="107"/>
    </location>
</feature>
<keyword evidence="1" id="KW-0812">Transmembrane</keyword>
<keyword evidence="1" id="KW-1133">Transmembrane helix</keyword>
<accession>A0A6C0IDY6</accession>
<organism evidence="2">
    <name type="scientific">viral metagenome</name>
    <dbReference type="NCBI Taxonomy" id="1070528"/>
    <lineage>
        <taxon>unclassified sequences</taxon>
        <taxon>metagenomes</taxon>
        <taxon>organismal metagenomes</taxon>
    </lineage>
</organism>
<proteinExistence type="predicted"/>
<dbReference type="EMBL" id="MN740162">
    <property type="protein sequence ID" value="QHT91072.1"/>
    <property type="molecule type" value="Genomic_DNA"/>
</dbReference>
<reference evidence="2" key="1">
    <citation type="journal article" date="2020" name="Nature">
        <title>Giant virus diversity and host interactions through global metagenomics.</title>
        <authorList>
            <person name="Schulz F."/>
            <person name="Roux S."/>
            <person name="Paez-Espino D."/>
            <person name="Jungbluth S."/>
            <person name="Walsh D.A."/>
            <person name="Denef V.J."/>
            <person name="McMahon K.D."/>
            <person name="Konstantinidis K.T."/>
            <person name="Eloe-Fadrosh E.A."/>
            <person name="Kyrpides N.C."/>
            <person name="Woyke T."/>
        </authorList>
    </citation>
    <scope>NUCLEOTIDE SEQUENCE</scope>
    <source>
        <strain evidence="2">GVMAG-M-3300023184-72</strain>
    </source>
</reference>